<dbReference type="GO" id="GO:0010045">
    <property type="term" value="P:response to nickel cation"/>
    <property type="evidence" value="ECO:0007669"/>
    <property type="project" value="InterPro"/>
</dbReference>
<evidence type="ECO:0000256" key="7">
    <source>
        <dbReference type="HAMAP-Rule" id="MF_00476"/>
    </source>
</evidence>
<evidence type="ECO:0000256" key="5">
    <source>
        <dbReference type="ARBA" id="ARBA00023125"/>
    </source>
</evidence>
<dbReference type="HAMAP" id="MF_00476">
    <property type="entry name" value="NikR"/>
    <property type="match status" value="1"/>
</dbReference>
<keyword evidence="4 7" id="KW-0805">Transcription regulation</keyword>
<reference evidence="10 11" key="1">
    <citation type="submission" date="2016-06" db="EMBL/GenBank/DDBJ databases">
        <title>Genome sequence of endosymbiont of Candidatus Endolucinida thiodiazotropha.</title>
        <authorList>
            <person name="Poehlein A."/>
            <person name="Koenig S."/>
            <person name="Heiden S.E."/>
            <person name="Thuermer A."/>
            <person name="Voget S."/>
            <person name="Daniel R."/>
            <person name="Markert S."/>
            <person name="Gros O."/>
            <person name="Schweder T."/>
        </authorList>
    </citation>
    <scope>NUCLEOTIDE SEQUENCE [LARGE SCALE GENOMIC DNA]</scope>
    <source>
        <strain evidence="10 11">COS</strain>
    </source>
</reference>
<comment type="caution">
    <text evidence="10">The sequence shown here is derived from an EMBL/GenBank/DDBJ whole genome shotgun (WGS) entry which is preliminary data.</text>
</comment>
<dbReference type="Gene3D" id="3.30.70.1150">
    <property type="entry name" value="ACT-like. Chain A, domain 2"/>
    <property type="match status" value="1"/>
</dbReference>
<feature type="domain" description="Transcription factor NikR nickel binding C-terminal" evidence="9">
    <location>
        <begin position="60"/>
        <end position="133"/>
    </location>
</feature>
<evidence type="ECO:0000256" key="6">
    <source>
        <dbReference type="ARBA" id="ARBA00023163"/>
    </source>
</evidence>
<feature type="domain" description="Ribbon-helix-helix protein CopG" evidence="8">
    <location>
        <begin position="9"/>
        <end position="49"/>
    </location>
</feature>
<sequence>MTDSKELARVTVSLPEGLLKELDKRYTDQGYASRSELVRDMIREKLVEERWAGEHEDVFGVLTISYDHHQRGLTEKINHIQHHSYINVLCTTHVHLDHHHCLETIIVRGKPDEIEQLVTRIGGMRGVRFSKLTRASIPAM</sequence>
<evidence type="ECO:0000259" key="9">
    <source>
        <dbReference type="Pfam" id="PF08753"/>
    </source>
</evidence>
<comment type="function">
    <text evidence="7">Transcriptional regulator.</text>
</comment>
<dbReference type="InterPro" id="IPR014864">
    <property type="entry name" value="TF_NikR_Ni-bd_C"/>
</dbReference>
<gene>
    <name evidence="10" type="ORF">CODIS_39660</name>
</gene>
<dbReference type="Proteomes" id="UP000094769">
    <property type="component" value="Unassembled WGS sequence"/>
</dbReference>
<keyword evidence="5 7" id="KW-0238">DNA-binding</keyword>
<accession>A0A7Z0VHP7</accession>
<dbReference type="NCBIfam" id="NF002169">
    <property type="entry name" value="PRK01002.1"/>
    <property type="match status" value="1"/>
</dbReference>
<dbReference type="NCBIfam" id="NF001884">
    <property type="entry name" value="PRK00630.1"/>
    <property type="match status" value="1"/>
</dbReference>
<dbReference type="PANTHER" id="PTHR34719:SF2">
    <property type="entry name" value="NICKEL-RESPONSIVE REGULATOR"/>
    <property type="match status" value="1"/>
</dbReference>
<feature type="binding site" evidence="7">
    <location>
        <position position="82"/>
    </location>
    <ligand>
        <name>Ni(2+)</name>
        <dbReference type="ChEBI" id="CHEBI:49786"/>
    </ligand>
</feature>
<evidence type="ECO:0000256" key="2">
    <source>
        <dbReference type="ARBA" id="ARBA00022596"/>
    </source>
</evidence>
<dbReference type="SUPFAM" id="SSF47598">
    <property type="entry name" value="Ribbon-helix-helix"/>
    <property type="match status" value="1"/>
</dbReference>
<evidence type="ECO:0000256" key="3">
    <source>
        <dbReference type="ARBA" id="ARBA00022723"/>
    </source>
</evidence>
<feature type="binding site" evidence="7">
    <location>
        <position position="93"/>
    </location>
    <ligand>
        <name>Ni(2+)</name>
        <dbReference type="ChEBI" id="CHEBI:49786"/>
    </ligand>
</feature>
<dbReference type="OrthoDB" id="9806294at2"/>
<organism evidence="10 11">
    <name type="scientific">Candidatus Thiodiazotropha endolucinida</name>
    <dbReference type="NCBI Taxonomy" id="1655433"/>
    <lineage>
        <taxon>Bacteria</taxon>
        <taxon>Pseudomonadati</taxon>
        <taxon>Pseudomonadota</taxon>
        <taxon>Gammaproteobacteria</taxon>
        <taxon>Chromatiales</taxon>
        <taxon>Sedimenticolaceae</taxon>
        <taxon>Candidatus Thiodiazotropha</taxon>
    </lineage>
</organism>
<dbReference type="InterPro" id="IPR010985">
    <property type="entry name" value="Ribbon_hlx_hlx"/>
</dbReference>
<dbReference type="InterPro" id="IPR027271">
    <property type="entry name" value="Acetolactate_synth/TF_NikR_C"/>
</dbReference>
<feature type="binding site" evidence="7">
    <location>
        <position position="101"/>
    </location>
    <ligand>
        <name>Ni(2+)</name>
        <dbReference type="ChEBI" id="CHEBI:49786"/>
    </ligand>
</feature>
<protein>
    <recommendedName>
        <fullName evidence="7">Putative nickel-responsive regulator</fullName>
    </recommendedName>
</protein>
<name>A0A7Z0VHP7_9GAMM</name>
<keyword evidence="3 7" id="KW-0479">Metal-binding</keyword>
<dbReference type="SUPFAM" id="SSF55021">
    <property type="entry name" value="ACT-like"/>
    <property type="match status" value="1"/>
</dbReference>
<keyword evidence="11" id="KW-1185">Reference proteome</keyword>
<evidence type="ECO:0000313" key="10">
    <source>
        <dbReference type="EMBL" id="ODJ85787.1"/>
    </source>
</evidence>
<evidence type="ECO:0000256" key="4">
    <source>
        <dbReference type="ARBA" id="ARBA00023015"/>
    </source>
</evidence>
<evidence type="ECO:0000259" key="8">
    <source>
        <dbReference type="Pfam" id="PF01402"/>
    </source>
</evidence>
<dbReference type="InterPro" id="IPR013321">
    <property type="entry name" value="Arc_rbn_hlx_hlx"/>
</dbReference>
<dbReference type="InterPro" id="IPR002145">
    <property type="entry name" value="CopG"/>
</dbReference>
<dbReference type="InterPro" id="IPR022988">
    <property type="entry name" value="Ni_resp_reg_NikR"/>
</dbReference>
<dbReference type="RefSeq" id="WP_069128282.1">
    <property type="nucleotide sequence ID" value="NZ_MARB01000035.1"/>
</dbReference>
<dbReference type="Pfam" id="PF01402">
    <property type="entry name" value="RHH_1"/>
    <property type="match status" value="1"/>
</dbReference>
<comment type="cofactor">
    <cofactor evidence="7">
        <name>Ni(2+)</name>
        <dbReference type="ChEBI" id="CHEBI:49786"/>
    </cofactor>
    <text evidence="7">Binds 1 nickel ion per subunit.</text>
</comment>
<proteinExistence type="inferred from homology"/>
<comment type="similarity">
    <text evidence="1 7">Belongs to the transcriptional regulatory CopG/NikR family.</text>
</comment>
<keyword evidence="2 7" id="KW-0533">Nickel</keyword>
<dbReference type="EMBL" id="MARB01000035">
    <property type="protein sequence ID" value="ODJ85787.1"/>
    <property type="molecule type" value="Genomic_DNA"/>
</dbReference>
<evidence type="ECO:0000313" key="11">
    <source>
        <dbReference type="Proteomes" id="UP000094769"/>
    </source>
</evidence>
<dbReference type="GO" id="GO:0016151">
    <property type="term" value="F:nickel cation binding"/>
    <property type="evidence" value="ECO:0007669"/>
    <property type="project" value="UniProtKB-UniRule"/>
</dbReference>
<dbReference type="InterPro" id="IPR045865">
    <property type="entry name" value="ACT-like_dom_sf"/>
</dbReference>
<dbReference type="PANTHER" id="PTHR34719">
    <property type="entry name" value="NICKEL-RESPONSIVE REGULATOR"/>
    <property type="match status" value="1"/>
</dbReference>
<dbReference type="AlphaFoldDB" id="A0A7Z0VHP7"/>
<dbReference type="Gene3D" id="1.10.1220.10">
    <property type="entry name" value="Met repressor-like"/>
    <property type="match status" value="1"/>
</dbReference>
<dbReference type="NCBIfam" id="NF003381">
    <property type="entry name" value="PRK04460.1"/>
    <property type="match status" value="1"/>
</dbReference>
<dbReference type="GO" id="GO:0003677">
    <property type="term" value="F:DNA binding"/>
    <property type="evidence" value="ECO:0007669"/>
    <property type="project" value="UniProtKB-KW"/>
</dbReference>
<dbReference type="CDD" id="cd22231">
    <property type="entry name" value="RHH_NikR_HicB-like"/>
    <property type="match status" value="1"/>
</dbReference>
<keyword evidence="6 7" id="KW-0804">Transcription</keyword>
<feature type="binding site" evidence="7">
    <location>
        <position position="95"/>
    </location>
    <ligand>
        <name>Ni(2+)</name>
        <dbReference type="ChEBI" id="CHEBI:49786"/>
    </ligand>
</feature>
<dbReference type="GO" id="GO:0003700">
    <property type="term" value="F:DNA-binding transcription factor activity"/>
    <property type="evidence" value="ECO:0007669"/>
    <property type="project" value="UniProtKB-UniRule"/>
</dbReference>
<dbReference type="NCBIfam" id="NF002815">
    <property type="entry name" value="PRK02967.1"/>
    <property type="match status" value="1"/>
</dbReference>
<dbReference type="Pfam" id="PF08753">
    <property type="entry name" value="NikR_C"/>
    <property type="match status" value="1"/>
</dbReference>
<dbReference type="InterPro" id="IPR050192">
    <property type="entry name" value="CopG/NikR_regulator"/>
</dbReference>
<evidence type="ECO:0000256" key="1">
    <source>
        <dbReference type="ARBA" id="ARBA00008478"/>
    </source>
</evidence>